<evidence type="ECO:0000313" key="1">
    <source>
        <dbReference type="EMBL" id="KAK3090134.1"/>
    </source>
</evidence>
<dbReference type="AlphaFoldDB" id="A0AA88XR06"/>
<evidence type="ECO:0000313" key="2">
    <source>
        <dbReference type="Proteomes" id="UP001186944"/>
    </source>
</evidence>
<reference evidence="1" key="1">
    <citation type="submission" date="2019-08" db="EMBL/GenBank/DDBJ databases">
        <title>The improved chromosome-level genome for the pearl oyster Pinctada fucata martensii using PacBio sequencing and Hi-C.</title>
        <authorList>
            <person name="Zheng Z."/>
        </authorList>
    </citation>
    <scope>NUCLEOTIDE SEQUENCE</scope>
    <source>
        <strain evidence="1">ZZ-2019</strain>
        <tissue evidence="1">Adductor muscle</tissue>
    </source>
</reference>
<name>A0AA88XR06_PINIB</name>
<organism evidence="1 2">
    <name type="scientific">Pinctada imbricata</name>
    <name type="common">Atlantic pearl-oyster</name>
    <name type="synonym">Pinctada martensii</name>
    <dbReference type="NCBI Taxonomy" id="66713"/>
    <lineage>
        <taxon>Eukaryota</taxon>
        <taxon>Metazoa</taxon>
        <taxon>Spiralia</taxon>
        <taxon>Lophotrochozoa</taxon>
        <taxon>Mollusca</taxon>
        <taxon>Bivalvia</taxon>
        <taxon>Autobranchia</taxon>
        <taxon>Pteriomorphia</taxon>
        <taxon>Pterioida</taxon>
        <taxon>Pterioidea</taxon>
        <taxon>Pteriidae</taxon>
        <taxon>Pinctada</taxon>
    </lineage>
</organism>
<dbReference type="EMBL" id="VSWD01000010">
    <property type="protein sequence ID" value="KAK3090134.1"/>
    <property type="molecule type" value="Genomic_DNA"/>
</dbReference>
<comment type="caution">
    <text evidence="1">The sequence shown here is derived from an EMBL/GenBank/DDBJ whole genome shotgun (WGS) entry which is preliminary data.</text>
</comment>
<keyword evidence="2" id="KW-1185">Reference proteome</keyword>
<accession>A0AA88XR06</accession>
<sequence length="87" mass="9439">MLEYCRYHTDHTVGLPYLPAQTSSPNPVFEPIVGAYVVPKSIRQNLTAELEGNELHPNTRDGGVAAILDPPLSMATLERIFGDSSSA</sequence>
<dbReference type="Proteomes" id="UP001186944">
    <property type="component" value="Unassembled WGS sequence"/>
</dbReference>
<gene>
    <name evidence="1" type="ORF">FSP39_009424</name>
</gene>
<proteinExistence type="predicted"/>
<protein>
    <submittedName>
        <fullName evidence="1">Uncharacterized protein</fullName>
    </submittedName>
</protein>